<evidence type="ECO:0000256" key="3">
    <source>
        <dbReference type="ARBA" id="ARBA00022679"/>
    </source>
</evidence>
<dbReference type="CDD" id="cd00609">
    <property type="entry name" value="AAT_like"/>
    <property type="match status" value="1"/>
</dbReference>
<dbReference type="InterPro" id="IPR015424">
    <property type="entry name" value="PyrdxlP-dep_Trfase"/>
</dbReference>
<evidence type="ECO:0000256" key="2">
    <source>
        <dbReference type="ARBA" id="ARBA00022576"/>
    </source>
</evidence>
<evidence type="ECO:0000259" key="6">
    <source>
        <dbReference type="Pfam" id="PF00155"/>
    </source>
</evidence>
<dbReference type="SUPFAM" id="SSF53383">
    <property type="entry name" value="PLP-dependent transferases"/>
    <property type="match status" value="1"/>
</dbReference>
<dbReference type="InterPro" id="IPR015422">
    <property type="entry name" value="PyrdxlP-dep_Trfase_small"/>
</dbReference>
<comment type="caution">
    <text evidence="7">The sequence shown here is derived from an EMBL/GenBank/DDBJ whole genome shotgun (WGS) entry which is preliminary data.</text>
</comment>
<keyword evidence="2" id="KW-0032">Aminotransferase</keyword>
<dbReference type="InterPro" id="IPR015421">
    <property type="entry name" value="PyrdxlP-dep_Trfase_major"/>
</dbReference>
<dbReference type="PANTHER" id="PTHR42885">
    <property type="entry name" value="HISTIDINOL-PHOSPHATE AMINOTRANSFERASE-RELATED"/>
    <property type="match status" value="1"/>
</dbReference>
<dbReference type="Gene3D" id="3.40.640.10">
    <property type="entry name" value="Type I PLP-dependent aspartate aminotransferase-like (Major domain)"/>
    <property type="match status" value="1"/>
</dbReference>
<dbReference type="PROSITE" id="PS00599">
    <property type="entry name" value="AA_TRANSFER_CLASS_2"/>
    <property type="match status" value="1"/>
</dbReference>
<dbReference type="Gene3D" id="3.90.1150.10">
    <property type="entry name" value="Aspartate Aminotransferase, domain 1"/>
    <property type="match status" value="1"/>
</dbReference>
<evidence type="ECO:0000256" key="5">
    <source>
        <dbReference type="RuleBase" id="RU003693"/>
    </source>
</evidence>
<keyword evidence="8" id="KW-1185">Reference proteome</keyword>
<dbReference type="HOGENOM" id="CLU_017584_3_2_11"/>
<dbReference type="RefSeq" id="WP_009138489.1">
    <property type="nucleotide sequence ID" value="NZ_JH815198.1"/>
</dbReference>
<keyword evidence="3" id="KW-0808">Transferase</keyword>
<evidence type="ECO:0000313" key="7">
    <source>
        <dbReference type="EMBL" id="EJZ84649.1"/>
    </source>
</evidence>
<feature type="domain" description="Aminotransferase class I/classII large" evidence="6">
    <location>
        <begin position="45"/>
        <end position="356"/>
    </location>
</feature>
<dbReference type="PANTHER" id="PTHR42885:SF2">
    <property type="entry name" value="HISTIDINOL-PHOSPHATE AMINOTRANSFERASE"/>
    <property type="match status" value="1"/>
</dbReference>
<dbReference type="InterPro" id="IPR001917">
    <property type="entry name" value="Aminotrans_II_pyridoxalP_BS"/>
</dbReference>
<dbReference type="EMBL" id="ADMD01000001">
    <property type="protein sequence ID" value="EJZ84649.1"/>
    <property type="molecule type" value="Genomic_DNA"/>
</dbReference>
<dbReference type="PATRIC" id="fig|742818.3.peg.281"/>
<organism evidence="7 8">
    <name type="scientific">Slackia piriformis YIT 12062</name>
    <dbReference type="NCBI Taxonomy" id="742818"/>
    <lineage>
        <taxon>Bacteria</taxon>
        <taxon>Bacillati</taxon>
        <taxon>Actinomycetota</taxon>
        <taxon>Coriobacteriia</taxon>
        <taxon>Eggerthellales</taxon>
        <taxon>Eggerthellaceae</taxon>
        <taxon>Slackia</taxon>
    </lineage>
</organism>
<evidence type="ECO:0000313" key="8">
    <source>
        <dbReference type="Proteomes" id="UP000006069"/>
    </source>
</evidence>
<evidence type="ECO:0000256" key="1">
    <source>
        <dbReference type="ARBA" id="ARBA00001933"/>
    </source>
</evidence>
<dbReference type="GO" id="GO:0030170">
    <property type="term" value="F:pyridoxal phosphate binding"/>
    <property type="evidence" value="ECO:0007669"/>
    <property type="project" value="InterPro"/>
</dbReference>
<proteinExistence type="inferred from homology"/>
<evidence type="ECO:0000256" key="4">
    <source>
        <dbReference type="ARBA" id="ARBA00022898"/>
    </source>
</evidence>
<gene>
    <name evidence="7" type="ORF">HMPREF9451_00253</name>
</gene>
<dbReference type="eggNOG" id="COG0079">
    <property type="taxonomic scope" value="Bacteria"/>
</dbReference>
<protein>
    <recommendedName>
        <fullName evidence="6">Aminotransferase class I/classII large domain-containing protein</fullName>
    </recommendedName>
</protein>
<comment type="similarity">
    <text evidence="5">Belongs to the class-II pyridoxal-phosphate-dependent aminotransferase family.</text>
</comment>
<comment type="cofactor">
    <cofactor evidence="1 5">
        <name>pyridoxal 5'-phosphate</name>
        <dbReference type="ChEBI" id="CHEBI:597326"/>
    </cofactor>
</comment>
<dbReference type="InParanoid" id="K0YYE1"/>
<dbReference type="Proteomes" id="UP000006069">
    <property type="component" value="Unassembled WGS sequence"/>
</dbReference>
<sequence>MYGIHDVLLQQERGDYSEHLSEGDFILDCSMGSNPYGSPEFTIPANVMQDIAHYPHSDAELTELIRQRFADVLPITDDMVAFSCGSIGTCVALNRMCLKPGKTVVCMAPTFTAVTDDMTTYGVEFEHVYLRRENNYAFDANELIERIERNPGAFVYLDNPNNPTGQVFPLDQVRRVVQAAQKANSFIVMDEAYGDYMDDDQTALSLVPEFDNLAVVRTFSKGFGAAGVRLGYCIAQPQIMAAFHKVNIPFSKNSLADAFAIQAMQARWAQKTLERVKQDKPKLLAALAECEHLHVAHTSPGVSISMLYVDDEQINLEKVLSHAGVRVVTCSGYDGLGCNAIRLNLHEDIDTLTNLVRKADDLVLHA</sequence>
<dbReference type="GO" id="GO:0008483">
    <property type="term" value="F:transaminase activity"/>
    <property type="evidence" value="ECO:0007669"/>
    <property type="project" value="UniProtKB-KW"/>
</dbReference>
<name>K0YYE1_9ACTN</name>
<dbReference type="Pfam" id="PF00155">
    <property type="entry name" value="Aminotran_1_2"/>
    <property type="match status" value="1"/>
</dbReference>
<reference evidence="7 8" key="1">
    <citation type="submission" date="2012-08" db="EMBL/GenBank/DDBJ databases">
        <title>The Genome Sequence of Slackia piriformis YIT 12062.</title>
        <authorList>
            <consortium name="The Broad Institute Genome Sequencing Platform"/>
            <person name="Earl A."/>
            <person name="Ward D."/>
            <person name="Feldgarden M."/>
            <person name="Gevers D."/>
            <person name="Morotomi M."/>
            <person name="Walker B."/>
            <person name="Young S.K."/>
            <person name="Zeng Q."/>
            <person name="Gargeya S."/>
            <person name="Fitzgerald M."/>
            <person name="Haas B."/>
            <person name="Abouelleil A."/>
            <person name="Alvarado L."/>
            <person name="Arachchi H.M."/>
            <person name="Berlin A.M."/>
            <person name="Chapman S.B."/>
            <person name="Goldberg J."/>
            <person name="Griggs A."/>
            <person name="Gujja S."/>
            <person name="Hansen M."/>
            <person name="Howarth C."/>
            <person name="Imamovic A."/>
            <person name="Larimer J."/>
            <person name="McCowen C."/>
            <person name="Montmayeur A."/>
            <person name="Murphy C."/>
            <person name="Neiman D."/>
            <person name="Pearson M."/>
            <person name="Priest M."/>
            <person name="Roberts A."/>
            <person name="Saif S."/>
            <person name="Shea T."/>
            <person name="Sisk P."/>
            <person name="Sykes S."/>
            <person name="Wortman J."/>
            <person name="Nusbaum C."/>
            <person name="Birren B."/>
        </authorList>
    </citation>
    <scope>NUCLEOTIDE SEQUENCE [LARGE SCALE GENOMIC DNA]</scope>
    <source>
        <strain evidence="7 8">YIT 12062</strain>
    </source>
</reference>
<keyword evidence="4 5" id="KW-0663">Pyridoxal phosphate</keyword>
<dbReference type="InterPro" id="IPR004839">
    <property type="entry name" value="Aminotransferase_I/II_large"/>
</dbReference>
<dbReference type="AlphaFoldDB" id="K0YYE1"/>
<accession>K0YYE1</accession>